<reference evidence="1" key="1">
    <citation type="submission" date="2020-12" db="EMBL/GenBank/DDBJ databases">
        <authorList>
            <person name="Iha C."/>
        </authorList>
    </citation>
    <scope>NUCLEOTIDE SEQUENCE</scope>
</reference>
<sequence>MPRRSVGAPRSPPSTRAQWKEARRSLREFGGLMRQEVEKLGASLKPYILHAATSSVAYTVALAAVQYTGCLCRVSCATPILGSVGGAVGVGAASLCAGQVSLMTHRYLEMESRLKGENLWGRVKKVSMKARREDLIVDAAMGLALFKLLGGRFRHMMPSNLLHPGVFASESIAAVRGTNYASKPEKAEIKRLFEKYGCHHCGTKRGPIIADHQPPSGRLEPNLQLLQFADELGFGSALKVGLDAMKIKIEPPKQRFFPQCRNCSQRQAAAVRRRRKGNALVMHFGGMRPWHFAGVVVGLRHYSPSKLPQRRRWL</sequence>
<dbReference type="EMBL" id="CAJHUC010001899">
    <property type="protein sequence ID" value="CAD7702643.1"/>
    <property type="molecule type" value="Genomic_DNA"/>
</dbReference>
<evidence type="ECO:0000313" key="1">
    <source>
        <dbReference type="EMBL" id="CAD7702643.1"/>
    </source>
</evidence>
<accession>A0A8S1J5B4</accession>
<gene>
    <name evidence="1" type="ORF">OSTQU699_LOCUS8000</name>
</gene>
<name>A0A8S1J5B4_9CHLO</name>
<dbReference type="OrthoDB" id="70850at2759"/>
<comment type="caution">
    <text evidence="1">The sequence shown here is derived from an EMBL/GenBank/DDBJ whole genome shotgun (WGS) entry which is preliminary data.</text>
</comment>
<evidence type="ECO:0000313" key="2">
    <source>
        <dbReference type="Proteomes" id="UP000708148"/>
    </source>
</evidence>
<keyword evidence="2" id="KW-1185">Reference proteome</keyword>
<dbReference type="Proteomes" id="UP000708148">
    <property type="component" value="Unassembled WGS sequence"/>
</dbReference>
<protein>
    <submittedName>
        <fullName evidence="1">Uncharacterized protein</fullName>
    </submittedName>
</protein>
<organism evidence="1 2">
    <name type="scientific">Ostreobium quekettii</name>
    <dbReference type="NCBI Taxonomy" id="121088"/>
    <lineage>
        <taxon>Eukaryota</taxon>
        <taxon>Viridiplantae</taxon>
        <taxon>Chlorophyta</taxon>
        <taxon>core chlorophytes</taxon>
        <taxon>Ulvophyceae</taxon>
        <taxon>TCBD clade</taxon>
        <taxon>Bryopsidales</taxon>
        <taxon>Ostreobineae</taxon>
        <taxon>Ostreobiaceae</taxon>
        <taxon>Ostreobium</taxon>
    </lineage>
</organism>
<proteinExistence type="predicted"/>
<dbReference type="PANTHER" id="PTHR38585">
    <property type="entry name" value="TRANSMEMBRANE PROTEIN"/>
    <property type="match status" value="1"/>
</dbReference>
<dbReference type="PANTHER" id="PTHR38585:SF1">
    <property type="entry name" value="TRANSMEMBRANE PROTEIN"/>
    <property type="match status" value="1"/>
</dbReference>
<dbReference type="AlphaFoldDB" id="A0A8S1J5B4"/>